<evidence type="ECO:0000313" key="7">
    <source>
        <dbReference type="Proteomes" id="UP000190774"/>
    </source>
</evidence>
<dbReference type="OrthoDB" id="179840at2"/>
<dbReference type="CDD" id="cd06174">
    <property type="entry name" value="MFS"/>
    <property type="match status" value="1"/>
</dbReference>
<feature type="transmembrane region" description="Helical" evidence="4">
    <location>
        <begin position="159"/>
        <end position="180"/>
    </location>
</feature>
<proteinExistence type="predicted"/>
<dbReference type="InterPro" id="IPR052528">
    <property type="entry name" value="Sugar_transport-like"/>
</dbReference>
<dbReference type="Proteomes" id="UP000190774">
    <property type="component" value="Unassembled WGS sequence"/>
</dbReference>
<dbReference type="EMBL" id="FUYE01000004">
    <property type="protein sequence ID" value="SKA90053.1"/>
    <property type="molecule type" value="Genomic_DNA"/>
</dbReference>
<feature type="transmembrane region" description="Helical" evidence="4">
    <location>
        <begin position="246"/>
        <end position="267"/>
    </location>
</feature>
<feature type="transmembrane region" description="Helical" evidence="4">
    <location>
        <begin position="87"/>
        <end position="109"/>
    </location>
</feature>
<dbReference type="Gene3D" id="1.20.1250.20">
    <property type="entry name" value="MFS general substrate transporter like domains"/>
    <property type="match status" value="2"/>
</dbReference>
<dbReference type="AlphaFoldDB" id="A0A1T4XKX9"/>
<dbReference type="RefSeq" id="WP_078812837.1">
    <property type="nucleotide sequence ID" value="NZ_FUYE01000004.1"/>
</dbReference>
<feature type="transmembrane region" description="Helical" evidence="4">
    <location>
        <begin position="186"/>
        <end position="207"/>
    </location>
</feature>
<feature type="transmembrane region" description="Helical" evidence="4">
    <location>
        <begin position="306"/>
        <end position="324"/>
    </location>
</feature>
<feature type="transmembrane region" description="Helical" evidence="4">
    <location>
        <begin position="368"/>
        <end position="388"/>
    </location>
</feature>
<dbReference type="GO" id="GO:0022857">
    <property type="term" value="F:transmembrane transporter activity"/>
    <property type="evidence" value="ECO:0007669"/>
    <property type="project" value="InterPro"/>
</dbReference>
<reference evidence="7" key="1">
    <citation type="submission" date="2017-02" db="EMBL/GenBank/DDBJ databases">
        <authorList>
            <person name="Varghese N."/>
            <person name="Submissions S."/>
        </authorList>
    </citation>
    <scope>NUCLEOTIDE SEQUENCE [LARGE SCALE GENOMIC DNA]</scope>
    <source>
        <strain evidence="7">ATCC 700200</strain>
    </source>
</reference>
<feature type="transmembrane region" description="Helical" evidence="4">
    <location>
        <begin position="53"/>
        <end position="75"/>
    </location>
</feature>
<dbReference type="PANTHER" id="PTHR23526">
    <property type="entry name" value="INTEGRAL MEMBRANE TRANSPORT PROTEIN-RELATED"/>
    <property type="match status" value="1"/>
</dbReference>
<evidence type="ECO:0000313" key="6">
    <source>
        <dbReference type="EMBL" id="SKA90053.1"/>
    </source>
</evidence>
<dbReference type="InterPro" id="IPR020846">
    <property type="entry name" value="MFS_dom"/>
</dbReference>
<dbReference type="PROSITE" id="PS50850">
    <property type="entry name" value="MFS"/>
    <property type="match status" value="1"/>
</dbReference>
<gene>
    <name evidence="6" type="ORF">SAMN02745166_01652</name>
</gene>
<dbReference type="PANTHER" id="PTHR23526:SF1">
    <property type="entry name" value="MAJOR FACILITATOR SUPERFAMILY MFS_1"/>
    <property type="match status" value="1"/>
</dbReference>
<dbReference type="InterPro" id="IPR036259">
    <property type="entry name" value="MFS_trans_sf"/>
</dbReference>
<evidence type="ECO:0000256" key="1">
    <source>
        <dbReference type="ARBA" id="ARBA00022692"/>
    </source>
</evidence>
<sequence length="427" mass="46932">MSAAPASQHHHNHAVRRNFICHCLEGGLYMGGTAFLAPESVLPKMVDTLGGKAWIIAMMPVLLPAASASMGIFIAPIVERLARFKPWVLFFGFLQRLPYLITGLILLCSDKIEGILLPIVVLTPVISGMIGGMTVVAWMEMVTRMVPEKVRAAGWAVRYIIQAIIGVVAGTVIHHVLTHYPNHEAYGWLHLTAFALLSISWVSQLFMHEDEHTRHRHPSSPYGPYLQYLRELPRLLRGQPNLIKLAIARFTGTGYLMVVSFLTIHALKLTERPEADEGRFVTCQAVGVVLGSLLAGWVGYRSGGKVLLQASRIVCLALCLWVSYTGSFSGFMLAYFVLGFGLFLDRVGDLTLAAELCPAERRSTLQAILGFCNVFSLLLATFISGRLYAWTHSFGVVAGAAAVFSVISMLILNWIPEPRMAAVQKNS</sequence>
<keyword evidence="3 4" id="KW-0472">Membrane</keyword>
<evidence type="ECO:0000256" key="2">
    <source>
        <dbReference type="ARBA" id="ARBA00022989"/>
    </source>
</evidence>
<dbReference type="SUPFAM" id="SSF103473">
    <property type="entry name" value="MFS general substrate transporter"/>
    <property type="match status" value="1"/>
</dbReference>
<keyword evidence="1 4" id="KW-0812">Transmembrane</keyword>
<name>A0A1T4XKX9_9BACT</name>
<evidence type="ECO:0000259" key="5">
    <source>
        <dbReference type="PROSITE" id="PS50850"/>
    </source>
</evidence>
<organism evidence="6 7">
    <name type="scientific">Prosthecobacter debontii</name>
    <dbReference type="NCBI Taxonomy" id="48467"/>
    <lineage>
        <taxon>Bacteria</taxon>
        <taxon>Pseudomonadati</taxon>
        <taxon>Verrucomicrobiota</taxon>
        <taxon>Verrucomicrobiia</taxon>
        <taxon>Verrucomicrobiales</taxon>
        <taxon>Verrucomicrobiaceae</taxon>
        <taxon>Prosthecobacter</taxon>
    </lineage>
</organism>
<feature type="transmembrane region" description="Helical" evidence="4">
    <location>
        <begin position="394"/>
        <end position="415"/>
    </location>
</feature>
<accession>A0A1T4XKX9</accession>
<feature type="transmembrane region" description="Helical" evidence="4">
    <location>
        <begin position="115"/>
        <end position="138"/>
    </location>
</feature>
<evidence type="ECO:0000256" key="3">
    <source>
        <dbReference type="ARBA" id="ARBA00023136"/>
    </source>
</evidence>
<keyword evidence="7" id="KW-1185">Reference proteome</keyword>
<evidence type="ECO:0000256" key="4">
    <source>
        <dbReference type="SAM" id="Phobius"/>
    </source>
</evidence>
<protein>
    <submittedName>
        <fullName evidence="6">Predicted arabinose efflux permease, MFS family</fullName>
    </submittedName>
</protein>
<dbReference type="STRING" id="48467.SAMN02745166_01652"/>
<feature type="transmembrane region" description="Helical" evidence="4">
    <location>
        <begin position="279"/>
        <end position="299"/>
    </location>
</feature>
<feature type="domain" description="Major facilitator superfamily (MFS) profile" evidence="5">
    <location>
        <begin position="241"/>
        <end position="427"/>
    </location>
</feature>
<keyword evidence="2 4" id="KW-1133">Transmembrane helix</keyword>